<evidence type="ECO:0000313" key="5">
    <source>
        <dbReference type="EMBL" id="MCV9928599.1"/>
    </source>
</evidence>
<accession>A0A9X2ZCJ6</accession>
<evidence type="ECO:0000256" key="3">
    <source>
        <dbReference type="ARBA" id="ARBA00023163"/>
    </source>
</evidence>
<dbReference type="PANTHER" id="PTHR43280:SF32">
    <property type="entry name" value="TRANSCRIPTIONAL REGULATORY PROTEIN"/>
    <property type="match status" value="1"/>
</dbReference>
<evidence type="ECO:0000256" key="2">
    <source>
        <dbReference type="ARBA" id="ARBA00023125"/>
    </source>
</evidence>
<evidence type="ECO:0000259" key="4">
    <source>
        <dbReference type="PROSITE" id="PS01124"/>
    </source>
</evidence>
<dbReference type="InterPro" id="IPR014710">
    <property type="entry name" value="RmlC-like_jellyroll"/>
</dbReference>
<dbReference type="Proteomes" id="UP001151079">
    <property type="component" value="Unassembled WGS sequence"/>
</dbReference>
<dbReference type="RefSeq" id="WP_264206711.1">
    <property type="nucleotide sequence ID" value="NZ_JAOZEW010000013.1"/>
</dbReference>
<dbReference type="GO" id="GO:0003700">
    <property type="term" value="F:DNA-binding transcription factor activity"/>
    <property type="evidence" value="ECO:0007669"/>
    <property type="project" value="InterPro"/>
</dbReference>
<keyword evidence="6" id="KW-1185">Reference proteome</keyword>
<evidence type="ECO:0000313" key="6">
    <source>
        <dbReference type="Proteomes" id="UP001151079"/>
    </source>
</evidence>
<dbReference type="PRINTS" id="PR00032">
    <property type="entry name" value="HTHARAC"/>
</dbReference>
<dbReference type="InterPro" id="IPR003313">
    <property type="entry name" value="AraC-bd"/>
</dbReference>
<dbReference type="EMBL" id="JAOZEW010000013">
    <property type="protein sequence ID" value="MCV9928599.1"/>
    <property type="molecule type" value="Genomic_DNA"/>
</dbReference>
<comment type="caution">
    <text evidence="5">The sequence shown here is derived from an EMBL/GenBank/DDBJ whole genome shotgun (WGS) entry which is preliminary data.</text>
</comment>
<feature type="domain" description="HTH araC/xylS-type" evidence="4">
    <location>
        <begin position="184"/>
        <end position="282"/>
    </location>
</feature>
<gene>
    <name evidence="5" type="ORF">OIU83_13100</name>
</gene>
<keyword evidence="1" id="KW-0805">Transcription regulation</keyword>
<dbReference type="Gene3D" id="1.10.10.60">
    <property type="entry name" value="Homeodomain-like"/>
    <property type="match status" value="1"/>
</dbReference>
<dbReference type="InterPro" id="IPR018060">
    <property type="entry name" value="HTH_AraC"/>
</dbReference>
<dbReference type="InterPro" id="IPR037923">
    <property type="entry name" value="HTH-like"/>
</dbReference>
<evidence type="ECO:0000256" key="1">
    <source>
        <dbReference type="ARBA" id="ARBA00023015"/>
    </source>
</evidence>
<dbReference type="InterPro" id="IPR020449">
    <property type="entry name" value="Tscrpt_reg_AraC-type_HTH"/>
</dbReference>
<dbReference type="PROSITE" id="PS01124">
    <property type="entry name" value="HTH_ARAC_FAMILY_2"/>
    <property type="match status" value="1"/>
</dbReference>
<dbReference type="GO" id="GO:0043565">
    <property type="term" value="F:sequence-specific DNA binding"/>
    <property type="evidence" value="ECO:0007669"/>
    <property type="project" value="InterPro"/>
</dbReference>
<reference evidence="5" key="1">
    <citation type="submission" date="2022-10" db="EMBL/GenBank/DDBJ databases">
        <title>Two novel species of Flavobacterium.</title>
        <authorList>
            <person name="Liu Q."/>
            <person name="Xin Y.-H."/>
        </authorList>
    </citation>
    <scope>NUCLEOTIDE SEQUENCE</scope>
    <source>
        <strain evidence="5">LS1R49</strain>
    </source>
</reference>
<keyword evidence="3" id="KW-0804">Transcription</keyword>
<dbReference type="Pfam" id="PF02311">
    <property type="entry name" value="AraC_binding"/>
    <property type="match status" value="1"/>
</dbReference>
<dbReference type="Pfam" id="PF12833">
    <property type="entry name" value="HTH_18"/>
    <property type="match status" value="1"/>
</dbReference>
<dbReference type="SMART" id="SM00342">
    <property type="entry name" value="HTH_ARAC"/>
    <property type="match status" value="1"/>
</dbReference>
<dbReference type="Gene3D" id="2.60.120.10">
    <property type="entry name" value="Jelly Rolls"/>
    <property type="match status" value="1"/>
</dbReference>
<dbReference type="SUPFAM" id="SSF46689">
    <property type="entry name" value="Homeodomain-like"/>
    <property type="match status" value="1"/>
</dbReference>
<dbReference type="InterPro" id="IPR009057">
    <property type="entry name" value="Homeodomain-like_sf"/>
</dbReference>
<proteinExistence type="predicted"/>
<dbReference type="SUPFAM" id="SSF51215">
    <property type="entry name" value="Regulatory protein AraC"/>
    <property type="match status" value="1"/>
</dbReference>
<keyword evidence="2" id="KW-0238">DNA-binding</keyword>
<name>A0A9X2ZCJ6_9FLAO</name>
<dbReference type="PANTHER" id="PTHR43280">
    <property type="entry name" value="ARAC-FAMILY TRANSCRIPTIONAL REGULATOR"/>
    <property type="match status" value="1"/>
</dbReference>
<dbReference type="AlphaFoldDB" id="A0A9X2ZCJ6"/>
<organism evidence="5 6">
    <name type="scientific">Flavobacterium shii</name>
    <dbReference type="NCBI Taxonomy" id="2987687"/>
    <lineage>
        <taxon>Bacteria</taxon>
        <taxon>Pseudomonadati</taxon>
        <taxon>Bacteroidota</taxon>
        <taxon>Flavobacteriia</taxon>
        <taxon>Flavobacteriales</taxon>
        <taxon>Flavobacteriaceae</taxon>
        <taxon>Flavobacterium</taxon>
    </lineage>
</organism>
<sequence>MNKLFIPTLSVGNILGEETLGITLFRHSVKGRNAFEQPHKHDFYMLFFVEEGSGFHSIDFTQHTVGDNQIYFIRPGQVHNWSLNINTTGFQLMLSPDIITIFSNLSQLPFFEQSVPSCLSLIKDEFLELKEHLQEIELGLPQNDLLTKEIVLLRLHLLFKLVQKDYLKQFPEYEFSVRPEKVIKKFNALIEDNFHVESSVNFYANKLSITPNYLNILSQKHLKIPASDVIKERTILEAKRLLTSTDLSIKEIAYQLGFNDNGYFSKVFKKYAGKTPGDFKESYNLYHTYHQ</sequence>
<protein>
    <submittedName>
        <fullName evidence="5">AraC family transcriptional regulator</fullName>
    </submittedName>
</protein>